<accession>A0A9N7VVU5</accession>
<name>A0A9N7VVU5_PLEPL</name>
<gene>
    <name evidence="2" type="ORF">PLEPLA_LOCUS45767</name>
</gene>
<keyword evidence="3" id="KW-1185">Reference proteome</keyword>
<dbReference type="EMBL" id="CADEAL010004365">
    <property type="protein sequence ID" value="CAB1457939.1"/>
    <property type="molecule type" value="Genomic_DNA"/>
</dbReference>
<dbReference type="Proteomes" id="UP001153269">
    <property type="component" value="Unassembled WGS sequence"/>
</dbReference>
<feature type="region of interest" description="Disordered" evidence="1">
    <location>
        <begin position="57"/>
        <end position="90"/>
    </location>
</feature>
<protein>
    <submittedName>
        <fullName evidence="2">Uncharacterized protein</fullName>
    </submittedName>
</protein>
<organism evidence="2 3">
    <name type="scientific">Pleuronectes platessa</name>
    <name type="common">European plaice</name>
    <dbReference type="NCBI Taxonomy" id="8262"/>
    <lineage>
        <taxon>Eukaryota</taxon>
        <taxon>Metazoa</taxon>
        <taxon>Chordata</taxon>
        <taxon>Craniata</taxon>
        <taxon>Vertebrata</taxon>
        <taxon>Euteleostomi</taxon>
        <taxon>Actinopterygii</taxon>
        <taxon>Neopterygii</taxon>
        <taxon>Teleostei</taxon>
        <taxon>Neoteleostei</taxon>
        <taxon>Acanthomorphata</taxon>
        <taxon>Carangaria</taxon>
        <taxon>Pleuronectiformes</taxon>
        <taxon>Pleuronectoidei</taxon>
        <taxon>Pleuronectidae</taxon>
        <taxon>Pleuronectes</taxon>
    </lineage>
</organism>
<proteinExistence type="predicted"/>
<sequence>METLLCGSLRLLQSSRCRKHCERLRRVRLLPSCCLQVLFTSSNSRRVGATCAGLDMEKPSPSSKAALEERADQVEGKKSYSSAQSETEPGCVPWQYTVHGFMASDNPIHTDRI</sequence>
<reference evidence="2" key="1">
    <citation type="submission" date="2020-03" db="EMBL/GenBank/DDBJ databases">
        <authorList>
            <person name="Weist P."/>
        </authorList>
    </citation>
    <scope>NUCLEOTIDE SEQUENCE</scope>
</reference>
<evidence type="ECO:0000313" key="3">
    <source>
        <dbReference type="Proteomes" id="UP001153269"/>
    </source>
</evidence>
<evidence type="ECO:0000256" key="1">
    <source>
        <dbReference type="SAM" id="MobiDB-lite"/>
    </source>
</evidence>
<evidence type="ECO:0000313" key="2">
    <source>
        <dbReference type="EMBL" id="CAB1457939.1"/>
    </source>
</evidence>
<dbReference type="AlphaFoldDB" id="A0A9N7VVU5"/>
<feature type="compositionally biased region" description="Basic and acidic residues" evidence="1">
    <location>
        <begin position="66"/>
        <end position="78"/>
    </location>
</feature>
<comment type="caution">
    <text evidence="2">The sequence shown here is derived from an EMBL/GenBank/DDBJ whole genome shotgun (WGS) entry which is preliminary data.</text>
</comment>